<dbReference type="Gene3D" id="3.30.70.940">
    <property type="entry name" value="NusG, N-terminal domain"/>
    <property type="match status" value="1"/>
</dbReference>
<comment type="caution">
    <text evidence="6">The sequence shown here is derived from an EMBL/GenBank/DDBJ whole genome shotgun (WGS) entry which is preliminary data.</text>
</comment>
<keyword evidence="1 4" id="KW-0889">Transcription antitermination</keyword>
<dbReference type="SMART" id="SM00738">
    <property type="entry name" value="NGN"/>
    <property type="match status" value="1"/>
</dbReference>
<proteinExistence type="inferred from homology"/>
<dbReference type="CDD" id="cd09892">
    <property type="entry name" value="NGN_SP_RfaH"/>
    <property type="match status" value="1"/>
</dbReference>
<keyword evidence="2 4" id="KW-0805">Transcription regulation</keyword>
<dbReference type="InterPro" id="IPR036735">
    <property type="entry name" value="NGN_dom_sf"/>
</dbReference>
<dbReference type="GO" id="GO:0001073">
    <property type="term" value="F:transcription antitermination factor activity, DNA binding"/>
    <property type="evidence" value="ECO:0007669"/>
    <property type="project" value="UniProtKB-UniRule"/>
</dbReference>
<evidence type="ECO:0000256" key="4">
    <source>
        <dbReference type="HAMAP-Rule" id="MF_00951"/>
    </source>
</evidence>
<protein>
    <recommendedName>
        <fullName evidence="4">Transcription antitermination protein RfaH</fullName>
    </recommendedName>
</protein>
<keyword evidence="3 4" id="KW-0804">Transcription</keyword>
<dbReference type="RefSeq" id="WP_123637273.1">
    <property type="nucleotide sequence ID" value="NZ_RJUK01000001.1"/>
</dbReference>
<dbReference type="EMBL" id="RJUK01000001">
    <property type="protein sequence ID" value="ROQ20025.1"/>
    <property type="molecule type" value="Genomic_DNA"/>
</dbReference>
<evidence type="ECO:0000256" key="1">
    <source>
        <dbReference type="ARBA" id="ARBA00022814"/>
    </source>
</evidence>
<comment type="similarity">
    <text evidence="4">Belongs to the RfaH family.</text>
</comment>
<dbReference type="GO" id="GO:0005829">
    <property type="term" value="C:cytosol"/>
    <property type="evidence" value="ECO:0007669"/>
    <property type="project" value="TreeGrafter"/>
</dbReference>
<name>A0A3N1NUZ7_9GAMM</name>
<feature type="domain" description="NusG-like N-terminal" evidence="5">
    <location>
        <begin position="3"/>
        <end position="101"/>
    </location>
</feature>
<sequence>MTQPQWYLVQCKPRHAFRAEEHLANQGFECFLPSHRVKRKHRDKYRLVTEPLFPHYLFIRLDDESNWGVIRSTRGVAQVVTFNGVPKPVPDDIIEGLRQHCALLNGAEPEPLFRAGDRVVITKGAFRELEAVVHATKGEERVVLLLNLLNQPQQIEVPTHALSRSD</sequence>
<dbReference type="GO" id="GO:0006354">
    <property type="term" value="P:DNA-templated transcription elongation"/>
    <property type="evidence" value="ECO:0007669"/>
    <property type="project" value="InterPro"/>
</dbReference>
<dbReference type="NCBIfam" id="TIGR01955">
    <property type="entry name" value="RfaH"/>
    <property type="match status" value="1"/>
</dbReference>
<dbReference type="InterPro" id="IPR008991">
    <property type="entry name" value="Translation_prot_SH3-like_sf"/>
</dbReference>
<dbReference type="GO" id="GO:0003677">
    <property type="term" value="F:DNA binding"/>
    <property type="evidence" value="ECO:0007669"/>
    <property type="project" value="UniProtKB-UniRule"/>
</dbReference>
<dbReference type="PANTHER" id="PTHR30265:SF7">
    <property type="entry name" value="TRANSCRIPTION ANTITERMINATION PROTEIN RFAH"/>
    <property type="match status" value="1"/>
</dbReference>
<accession>A0A3N1NUZ7</accession>
<evidence type="ECO:0000313" key="7">
    <source>
        <dbReference type="Proteomes" id="UP000273643"/>
    </source>
</evidence>
<dbReference type="SUPFAM" id="SSF82679">
    <property type="entry name" value="N-utilization substance G protein NusG, N-terminal domain"/>
    <property type="match status" value="1"/>
</dbReference>
<dbReference type="InterPro" id="IPR010215">
    <property type="entry name" value="Transcription_antiterm_RfaH"/>
</dbReference>
<evidence type="ECO:0000259" key="5">
    <source>
        <dbReference type="SMART" id="SM00738"/>
    </source>
</evidence>
<dbReference type="Proteomes" id="UP000273643">
    <property type="component" value="Unassembled WGS sequence"/>
</dbReference>
<evidence type="ECO:0000313" key="6">
    <source>
        <dbReference type="EMBL" id="ROQ20025.1"/>
    </source>
</evidence>
<organism evidence="6 7">
    <name type="scientific">Marinimicrobium koreense</name>
    <dbReference type="NCBI Taxonomy" id="306545"/>
    <lineage>
        <taxon>Bacteria</taxon>
        <taxon>Pseudomonadati</taxon>
        <taxon>Pseudomonadota</taxon>
        <taxon>Gammaproteobacteria</taxon>
        <taxon>Cellvibrionales</taxon>
        <taxon>Cellvibrionaceae</taxon>
        <taxon>Marinimicrobium</taxon>
    </lineage>
</organism>
<dbReference type="NCBIfam" id="NF006534">
    <property type="entry name" value="PRK09014.1"/>
    <property type="match status" value="1"/>
</dbReference>
<reference evidence="6 7" key="1">
    <citation type="submission" date="2018-11" db="EMBL/GenBank/DDBJ databases">
        <title>Genomic Encyclopedia of Type Strains, Phase IV (KMG-IV): sequencing the most valuable type-strain genomes for metagenomic binning, comparative biology and taxonomic classification.</title>
        <authorList>
            <person name="Goeker M."/>
        </authorList>
    </citation>
    <scope>NUCLEOTIDE SEQUENCE [LARGE SCALE GENOMIC DNA]</scope>
    <source>
        <strain evidence="6 7">DSM 16974</strain>
    </source>
</reference>
<dbReference type="InterPro" id="IPR006645">
    <property type="entry name" value="NGN-like_dom"/>
</dbReference>
<keyword evidence="7" id="KW-1185">Reference proteome</keyword>
<evidence type="ECO:0000256" key="3">
    <source>
        <dbReference type="ARBA" id="ARBA00023163"/>
    </source>
</evidence>
<evidence type="ECO:0000256" key="2">
    <source>
        <dbReference type="ARBA" id="ARBA00023015"/>
    </source>
</evidence>
<comment type="function">
    <text evidence="4">Enhances distal genes transcription elongation in a specialized subset of operons that encode extracytoplasmic components.</text>
</comment>
<dbReference type="PANTHER" id="PTHR30265">
    <property type="entry name" value="RHO-INTERACTING TRANSCRIPTION TERMINATION FACTOR NUSG"/>
    <property type="match status" value="1"/>
</dbReference>
<dbReference type="AlphaFoldDB" id="A0A3N1NUZ7"/>
<dbReference type="Pfam" id="PF02357">
    <property type="entry name" value="NusG"/>
    <property type="match status" value="1"/>
</dbReference>
<comment type="subunit">
    <text evidence="4">Interacts with both the nontemplate DNA and the RNA polymerase (RNAP).</text>
</comment>
<keyword evidence="4" id="KW-0238">DNA-binding</keyword>
<dbReference type="SUPFAM" id="SSF50104">
    <property type="entry name" value="Translation proteins SH3-like domain"/>
    <property type="match status" value="1"/>
</dbReference>
<dbReference type="HAMAP" id="MF_00951">
    <property type="entry name" value="RfaH"/>
    <property type="match status" value="1"/>
</dbReference>
<dbReference type="InterPro" id="IPR043425">
    <property type="entry name" value="NusG-like"/>
</dbReference>
<gene>
    <name evidence="4" type="primary">rfaH</name>
    <name evidence="6" type="ORF">EDC38_0618</name>
</gene>
<dbReference type="OrthoDB" id="9790639at2"/>